<evidence type="ECO:0000256" key="5">
    <source>
        <dbReference type="ARBA" id="ARBA00022737"/>
    </source>
</evidence>
<evidence type="ECO:0000256" key="4">
    <source>
        <dbReference type="ARBA" id="ARBA00022723"/>
    </source>
</evidence>
<sequence length="309" mass="34956">MVNLIHVPPTDFDPIGFEDDLCGYHWLTDVERLLKDQDGLSKVVFPHMDKTGRGACEKFNRGECDLGPQCPLRHINMNKSVVCKHWLRGLCKKGDQCEFLHEIDLEKMPECFFYSKFKACSNKECPFRHIDPDSKIKDCPWYDRGFCRHGPFCKHRHRRRVMCPFFLAGFCSQGKECKDAHPSFAIPSTDPKPKLFQPNYNPQSITCHNCQGKGHKATYCPLLINSQGNSLKGVNVNMNTSISSTATNNSTSSSGPQLGRTFQSHNHNFDKRSLSEVTCFKCGEKGHYANRCGKGSLAFLSHSRNNEGA</sequence>
<dbReference type="STRING" id="6248.A0A0K0E8P9"/>
<keyword evidence="8" id="KW-0694">RNA-binding</keyword>
<feature type="domain" description="C3H1-type" evidence="11">
    <location>
        <begin position="50"/>
        <end position="74"/>
    </location>
</feature>
<keyword evidence="6 10" id="KW-0863">Zinc-finger</keyword>
<organism evidence="14">
    <name type="scientific">Strongyloides stercoralis</name>
    <name type="common">Threadworm</name>
    <dbReference type="NCBI Taxonomy" id="6248"/>
    <lineage>
        <taxon>Eukaryota</taxon>
        <taxon>Metazoa</taxon>
        <taxon>Ecdysozoa</taxon>
        <taxon>Nematoda</taxon>
        <taxon>Chromadorea</taxon>
        <taxon>Rhabditida</taxon>
        <taxon>Tylenchina</taxon>
        <taxon>Panagrolaimomorpha</taxon>
        <taxon>Strongyloidoidea</taxon>
        <taxon>Strongyloididae</taxon>
        <taxon>Strongyloides</taxon>
    </lineage>
</organism>
<feature type="zinc finger region" description="C3H1-type" evidence="10">
    <location>
        <begin position="50"/>
        <end position="74"/>
    </location>
</feature>
<evidence type="ECO:0000256" key="1">
    <source>
        <dbReference type="ARBA" id="ARBA00004123"/>
    </source>
</evidence>
<dbReference type="InterPro" id="IPR000571">
    <property type="entry name" value="Znf_CCCH"/>
</dbReference>
<dbReference type="Pfam" id="PF00098">
    <property type="entry name" value="zf-CCHC"/>
    <property type="match status" value="1"/>
</dbReference>
<evidence type="ECO:0000259" key="12">
    <source>
        <dbReference type="PROSITE" id="PS50158"/>
    </source>
</evidence>
<dbReference type="WBParaSite" id="SSTP_0000588100.1">
    <property type="protein sequence ID" value="SSTP_0000588100.1"/>
    <property type="gene ID" value="SSTP_0000588100"/>
</dbReference>
<feature type="domain" description="C3H1-type" evidence="11">
    <location>
        <begin position="105"/>
        <end position="132"/>
    </location>
</feature>
<keyword evidence="5" id="KW-0677">Repeat</keyword>
<dbReference type="GO" id="GO:0005634">
    <property type="term" value="C:nucleus"/>
    <property type="evidence" value="ECO:0007669"/>
    <property type="project" value="UniProtKB-SubCell"/>
</dbReference>
<feature type="domain" description="C3H1-type" evidence="11">
    <location>
        <begin position="133"/>
        <end position="157"/>
    </location>
</feature>
<dbReference type="SMART" id="SM00356">
    <property type="entry name" value="ZnF_C3H1"/>
    <property type="match status" value="5"/>
</dbReference>
<dbReference type="PANTHER" id="PTHR23102">
    <property type="entry name" value="CLEAVAGE AND POLYADENYLATION SPECIFICITY FACTOR SUBUNIT 4-RELATED"/>
    <property type="match status" value="1"/>
</dbReference>
<dbReference type="WBParaSite" id="TCONS_00002961.p1">
    <property type="protein sequence ID" value="TCONS_00002961.p1"/>
    <property type="gene ID" value="XLOC_002739"/>
</dbReference>
<feature type="zinc finger region" description="C3H1-type" evidence="10">
    <location>
        <begin position="158"/>
        <end position="184"/>
    </location>
</feature>
<evidence type="ECO:0000256" key="9">
    <source>
        <dbReference type="ARBA" id="ARBA00023242"/>
    </source>
</evidence>
<reference evidence="14" key="1">
    <citation type="submission" date="2015-08" db="UniProtKB">
        <authorList>
            <consortium name="WormBaseParasite"/>
        </authorList>
    </citation>
    <scope>IDENTIFICATION</scope>
</reference>
<protein>
    <recommendedName>
        <fullName evidence="2">Cleavage and polyadenylation specificity factor subunit 4</fullName>
    </recommendedName>
</protein>
<dbReference type="AlphaFoldDB" id="A0A0K0E8P9"/>
<dbReference type="GO" id="GO:0019899">
    <property type="term" value="F:enzyme binding"/>
    <property type="evidence" value="ECO:0007669"/>
    <property type="project" value="UniProtKB-ARBA"/>
</dbReference>
<dbReference type="GO" id="GO:0006397">
    <property type="term" value="P:mRNA processing"/>
    <property type="evidence" value="ECO:0007669"/>
    <property type="project" value="UniProtKB-KW"/>
</dbReference>
<evidence type="ECO:0000256" key="8">
    <source>
        <dbReference type="ARBA" id="ARBA00022884"/>
    </source>
</evidence>
<keyword evidence="9" id="KW-0539">Nucleus</keyword>
<evidence type="ECO:0000313" key="13">
    <source>
        <dbReference type="Proteomes" id="UP000035681"/>
    </source>
</evidence>
<dbReference type="FunFam" id="4.10.1000.10:FF:000005">
    <property type="entry name" value="cleavage and polyadenylation specificity factor subunit 4"/>
    <property type="match status" value="1"/>
</dbReference>
<dbReference type="SMART" id="SM00343">
    <property type="entry name" value="ZnF_C2HC"/>
    <property type="match status" value="2"/>
</dbReference>
<feature type="domain" description="C3H1-type" evidence="11">
    <location>
        <begin position="158"/>
        <end position="184"/>
    </location>
</feature>
<dbReference type="SUPFAM" id="SSF90229">
    <property type="entry name" value="CCCH zinc finger"/>
    <property type="match status" value="1"/>
</dbReference>
<evidence type="ECO:0000256" key="6">
    <source>
        <dbReference type="ARBA" id="ARBA00022771"/>
    </source>
</evidence>
<dbReference type="Pfam" id="PF18345">
    <property type="entry name" value="zf_CCCH_4"/>
    <property type="match status" value="1"/>
</dbReference>
<name>A0A0K0E8P9_STRER</name>
<dbReference type="PANTHER" id="PTHR23102:SF24">
    <property type="entry name" value="CLEAVAGE AND POLYADENYLATION SPECIFICITY FACTOR SUBUNIT 4"/>
    <property type="match status" value="1"/>
</dbReference>
<dbReference type="SUPFAM" id="SSF57756">
    <property type="entry name" value="Retrovirus zinc finger-like domains"/>
    <property type="match status" value="2"/>
</dbReference>
<accession>A0A0K0E8P9</accession>
<keyword evidence="7 10" id="KW-0862">Zinc</keyword>
<dbReference type="Proteomes" id="UP000035681">
    <property type="component" value="Unplaced"/>
</dbReference>
<dbReference type="PROSITE" id="PS50158">
    <property type="entry name" value="ZF_CCHC"/>
    <property type="match status" value="1"/>
</dbReference>
<keyword evidence="13" id="KW-1185">Reference proteome</keyword>
<dbReference type="Gene3D" id="4.10.60.10">
    <property type="entry name" value="Zinc finger, CCHC-type"/>
    <property type="match status" value="1"/>
</dbReference>
<feature type="zinc finger region" description="C3H1-type" evidence="10">
    <location>
        <begin position="105"/>
        <end position="132"/>
    </location>
</feature>
<evidence type="ECO:0000256" key="2">
    <source>
        <dbReference type="ARBA" id="ARBA00016264"/>
    </source>
</evidence>
<comment type="subcellular location">
    <subcellularLocation>
        <location evidence="1">Nucleus</location>
    </subcellularLocation>
</comment>
<dbReference type="PROSITE" id="PS50103">
    <property type="entry name" value="ZF_C3H1"/>
    <property type="match status" value="5"/>
</dbReference>
<evidence type="ECO:0000256" key="10">
    <source>
        <dbReference type="PROSITE-ProRule" id="PRU00723"/>
    </source>
</evidence>
<evidence type="ECO:0000313" key="14">
    <source>
        <dbReference type="WBParaSite" id="SSTP_0000588100.1"/>
    </source>
</evidence>
<dbReference type="GO" id="GO:0003723">
    <property type="term" value="F:RNA binding"/>
    <property type="evidence" value="ECO:0007669"/>
    <property type="project" value="UniProtKB-KW"/>
</dbReference>
<dbReference type="Gene3D" id="4.10.1000.10">
    <property type="entry name" value="Zinc finger, CCCH-type"/>
    <property type="match status" value="1"/>
</dbReference>
<evidence type="ECO:0000256" key="7">
    <source>
        <dbReference type="ARBA" id="ARBA00022833"/>
    </source>
</evidence>
<dbReference type="InterPro" id="IPR045348">
    <property type="entry name" value="CPSF4/Yth1"/>
</dbReference>
<keyword evidence="3" id="KW-0507">mRNA processing</keyword>
<feature type="domain" description="C3H1-type" evidence="11">
    <location>
        <begin position="77"/>
        <end position="104"/>
    </location>
</feature>
<keyword evidence="4 10" id="KW-0479">Metal-binding</keyword>
<dbReference type="InterPro" id="IPR001878">
    <property type="entry name" value="Znf_CCHC"/>
</dbReference>
<feature type="zinc finger region" description="C3H1-type" evidence="10">
    <location>
        <begin position="133"/>
        <end position="157"/>
    </location>
</feature>
<feature type="domain" description="CCHC-type" evidence="12">
    <location>
        <begin position="279"/>
        <end position="292"/>
    </location>
</feature>
<dbReference type="InterPro" id="IPR036875">
    <property type="entry name" value="Znf_CCHC_sf"/>
</dbReference>
<feature type="zinc finger region" description="C3H1-type" evidence="10">
    <location>
        <begin position="77"/>
        <end position="104"/>
    </location>
</feature>
<dbReference type="GO" id="GO:0008270">
    <property type="term" value="F:zinc ion binding"/>
    <property type="evidence" value="ECO:0007669"/>
    <property type="project" value="UniProtKB-KW"/>
</dbReference>
<proteinExistence type="predicted"/>
<evidence type="ECO:0000256" key="3">
    <source>
        <dbReference type="ARBA" id="ARBA00022664"/>
    </source>
</evidence>
<evidence type="ECO:0000259" key="11">
    <source>
        <dbReference type="PROSITE" id="PS50103"/>
    </source>
</evidence>
<dbReference type="InterPro" id="IPR036855">
    <property type="entry name" value="Znf_CCCH_sf"/>
</dbReference>